<feature type="transmembrane region" description="Helical" evidence="6">
    <location>
        <begin position="251"/>
        <end position="271"/>
    </location>
</feature>
<feature type="transmembrane region" description="Helical" evidence="6">
    <location>
        <begin position="136"/>
        <end position="157"/>
    </location>
</feature>
<dbReference type="Pfam" id="PF20684">
    <property type="entry name" value="Fung_rhodopsin"/>
    <property type="match status" value="1"/>
</dbReference>
<gene>
    <name evidence="8" type="ORF">OOW_P131scaffold00389g18</name>
</gene>
<dbReference type="AlphaFoldDB" id="L7JFW6"/>
<name>L7JFW6_PYRO1</name>
<keyword evidence="4 6" id="KW-0472">Membrane</keyword>
<dbReference type="GO" id="GO:0016020">
    <property type="term" value="C:membrane"/>
    <property type="evidence" value="ECO:0007669"/>
    <property type="project" value="UniProtKB-SubCell"/>
</dbReference>
<dbReference type="InterPro" id="IPR052337">
    <property type="entry name" value="SAT4-like"/>
</dbReference>
<comment type="subcellular location">
    <subcellularLocation>
        <location evidence="1">Membrane</location>
        <topology evidence="1">Multi-pass membrane protein</topology>
    </subcellularLocation>
</comment>
<dbReference type="PANTHER" id="PTHR33048:SF47">
    <property type="entry name" value="INTEGRAL MEMBRANE PROTEIN-RELATED"/>
    <property type="match status" value="1"/>
</dbReference>
<evidence type="ECO:0000256" key="2">
    <source>
        <dbReference type="ARBA" id="ARBA00022692"/>
    </source>
</evidence>
<evidence type="ECO:0000313" key="8">
    <source>
        <dbReference type="EMBL" id="ELQ66435.1"/>
    </source>
</evidence>
<reference evidence="8" key="1">
    <citation type="journal article" date="2012" name="PLoS Genet.">
        <title>Comparative analysis of the genomes of two field isolates of the rice blast fungus Magnaporthe oryzae.</title>
        <authorList>
            <person name="Xue M."/>
            <person name="Yang J."/>
            <person name="Li Z."/>
            <person name="Hu S."/>
            <person name="Yao N."/>
            <person name="Dean R.A."/>
            <person name="Zhao W."/>
            <person name="Shen M."/>
            <person name="Zhang H."/>
            <person name="Li C."/>
            <person name="Liu L."/>
            <person name="Cao L."/>
            <person name="Xu X."/>
            <person name="Xing Y."/>
            <person name="Hsiang T."/>
            <person name="Zhang Z."/>
            <person name="Xu J.R."/>
            <person name="Peng Y.L."/>
        </authorList>
    </citation>
    <scope>NUCLEOTIDE SEQUENCE [LARGE SCALE GENOMIC DNA]</scope>
    <source>
        <strain evidence="8">P131</strain>
    </source>
</reference>
<keyword evidence="2 6" id="KW-0812">Transmembrane</keyword>
<evidence type="ECO:0000256" key="4">
    <source>
        <dbReference type="ARBA" id="ARBA00023136"/>
    </source>
</evidence>
<evidence type="ECO:0000256" key="1">
    <source>
        <dbReference type="ARBA" id="ARBA00004141"/>
    </source>
</evidence>
<feature type="transmembrane region" description="Helical" evidence="6">
    <location>
        <begin position="89"/>
        <end position="108"/>
    </location>
</feature>
<keyword evidence="3 6" id="KW-1133">Transmembrane helix</keyword>
<feature type="domain" description="Rhodopsin" evidence="7">
    <location>
        <begin position="73"/>
        <end position="318"/>
    </location>
</feature>
<evidence type="ECO:0000256" key="5">
    <source>
        <dbReference type="ARBA" id="ARBA00038359"/>
    </source>
</evidence>
<evidence type="ECO:0000259" key="7">
    <source>
        <dbReference type="Pfam" id="PF20684"/>
    </source>
</evidence>
<sequence>MPIAHPVYVLANYNLSGEHGAHTESLSANASRILQPDRFTFQTANVNPTSNQQNVALAIICIFPIMAFFMVSLRIYSRTRARQIWIDDILMGLAMLLMIPMTVGSYMFTKTSFLGIHLRDVPLDQLDLSRAGRWNYIVQVFYHPILPLCKSAVLMFLLRLGGHRRPVRWAIHATNSLNLVAMAATTLTAMLQCSPVRTNWAFSASNGACNEQFEFYIAGAGIAIFTDVLVLALPFCIFLHLRISRHMKTAVLGVFLLGSIVTFVSIGRLWYFCTLYNMSMFPLPRDADLTYPITFVVSNVEANLAIICACVPALRGLARSWWPRLFRASAEVVVARDGNAVQPSPGARKTPLDTAWSVVSGSTTDRAIASRVAGDDEKLEARDVESNTSDAATCSRLLQAELRAIGTAGSTVGVCYSLSNRSNVSIAGGAERKAAEAFRDGADSAQAHSQTSWSTPRKWSVMLKTSTLRAVGDHKACLPEVARWRMRPAGVYTGPLFVMLYL</sequence>
<comment type="similarity">
    <text evidence="5">Belongs to the SAT4 family.</text>
</comment>
<feature type="transmembrane region" description="Helical" evidence="6">
    <location>
        <begin position="55"/>
        <end position="77"/>
    </location>
</feature>
<dbReference type="EMBL" id="JH794139">
    <property type="protein sequence ID" value="ELQ66435.1"/>
    <property type="molecule type" value="Genomic_DNA"/>
</dbReference>
<proteinExistence type="inferred from homology"/>
<feature type="transmembrane region" description="Helical" evidence="6">
    <location>
        <begin position="169"/>
        <end position="191"/>
    </location>
</feature>
<accession>L7JFW6</accession>
<organism>
    <name type="scientific">Pyricularia oryzae (strain P131)</name>
    <name type="common">Rice blast fungus</name>
    <name type="synonym">Magnaporthe oryzae</name>
    <dbReference type="NCBI Taxonomy" id="1143193"/>
    <lineage>
        <taxon>Eukaryota</taxon>
        <taxon>Fungi</taxon>
        <taxon>Dikarya</taxon>
        <taxon>Ascomycota</taxon>
        <taxon>Pezizomycotina</taxon>
        <taxon>Sordariomycetes</taxon>
        <taxon>Sordariomycetidae</taxon>
        <taxon>Magnaporthales</taxon>
        <taxon>Pyriculariaceae</taxon>
        <taxon>Pyricularia</taxon>
    </lineage>
</organism>
<dbReference type="InterPro" id="IPR049326">
    <property type="entry name" value="Rhodopsin_dom_fungi"/>
</dbReference>
<feature type="transmembrane region" description="Helical" evidence="6">
    <location>
        <begin position="215"/>
        <end position="239"/>
    </location>
</feature>
<dbReference type="PANTHER" id="PTHR33048">
    <property type="entry name" value="PTH11-LIKE INTEGRAL MEMBRANE PROTEIN (AFU_ORTHOLOGUE AFUA_5G11245)"/>
    <property type="match status" value="1"/>
</dbReference>
<protein>
    <recommendedName>
        <fullName evidence="7">Rhodopsin domain-containing protein</fullName>
    </recommendedName>
</protein>
<evidence type="ECO:0000256" key="6">
    <source>
        <dbReference type="SAM" id="Phobius"/>
    </source>
</evidence>
<evidence type="ECO:0000256" key="3">
    <source>
        <dbReference type="ARBA" id="ARBA00022989"/>
    </source>
</evidence>